<dbReference type="EMBL" id="CP000614">
    <property type="protein sequence ID" value="ABO55107.1"/>
    <property type="molecule type" value="Genomic_DNA"/>
</dbReference>
<dbReference type="HOGENOM" id="CLU_571969_0_0_4"/>
<feature type="region of interest" description="Disordered" evidence="1">
    <location>
        <begin position="1"/>
        <end position="30"/>
    </location>
</feature>
<organism evidence="2 3">
    <name type="scientific">Burkholderia vietnamiensis (strain G4 / LMG 22486)</name>
    <name type="common">Burkholderia cepacia (strain R1808)</name>
    <dbReference type="NCBI Taxonomy" id="269482"/>
    <lineage>
        <taxon>Bacteria</taxon>
        <taxon>Pseudomonadati</taxon>
        <taxon>Pseudomonadota</taxon>
        <taxon>Betaproteobacteria</taxon>
        <taxon>Burkholderiales</taxon>
        <taxon>Burkholderiaceae</taxon>
        <taxon>Burkholderia</taxon>
        <taxon>Burkholderia cepacia complex</taxon>
    </lineage>
</organism>
<dbReference type="Proteomes" id="UP000002287">
    <property type="component" value="Chromosome 1"/>
</dbReference>
<sequence length="453" mass="49326">MNANDMIKPSASAPANGAPVANTGTGRMTREDRIEQQIELLQRALRGETRRDEPPGIFEGIVPNAFKLLSDALESLLDGRALGERKRKACHALERLVAPIPVPPIGFSAAGAPLPRAVAEGFVASAAAGDLQKVRRWLAAFDSRALCTSLADLGVWLHDASDYGWFARKMPPRTALFAAIRARQSEMVRLLLPFSDLFQTIPPQALPDTLVWRNRPLIAQTDPITAFEEAIRLVRDESIPPGPLVLDEIHAAIAERRQQARSTRDEVLRHAESLPRTPEAIHGWTNALFAAAIEDDERLASWAAAHADKTRARWLWAAGKRANALEAAACNEAASVARILSAAPACARQSSALRIALQQHSWAIVDVLVEQALSNLDRQPTRGAARRAQLCLRLVQAEAKNGKHGGEAARRVIRNLAHSLAAAIERAEMLSALLVDGSRPPARDRATRSPMRC</sequence>
<gene>
    <name evidence="2" type="ordered locus">Bcep1808_2105</name>
</gene>
<dbReference type="AlphaFoldDB" id="A4JFQ4"/>
<evidence type="ECO:0000313" key="3">
    <source>
        <dbReference type="Proteomes" id="UP000002287"/>
    </source>
</evidence>
<accession>A4JFQ4</accession>
<name>A4JFQ4_BURVG</name>
<dbReference type="KEGG" id="bvi:Bcep1808_2105"/>
<evidence type="ECO:0000256" key="1">
    <source>
        <dbReference type="SAM" id="MobiDB-lite"/>
    </source>
</evidence>
<reference evidence="3" key="1">
    <citation type="submission" date="2007-03" db="EMBL/GenBank/DDBJ databases">
        <title>Complete sequence of chromosome 1 of Burkholderia vietnamiensis G4.</title>
        <authorList>
            <consortium name="US DOE Joint Genome Institute"/>
            <person name="Copeland A."/>
            <person name="Lucas S."/>
            <person name="Lapidus A."/>
            <person name="Barry K."/>
            <person name="Detter J.C."/>
            <person name="Glavina del Rio T."/>
            <person name="Hammon N."/>
            <person name="Israni S."/>
            <person name="Dalin E."/>
            <person name="Tice H."/>
            <person name="Pitluck S."/>
            <person name="Chain P."/>
            <person name="Malfatti S."/>
            <person name="Shin M."/>
            <person name="Vergez L."/>
            <person name="Schmutz J."/>
            <person name="Larimer F."/>
            <person name="Land M."/>
            <person name="Hauser L."/>
            <person name="Kyrpides N."/>
            <person name="Tiedje J."/>
            <person name="Richardson P."/>
        </authorList>
    </citation>
    <scope>NUCLEOTIDE SEQUENCE [LARGE SCALE GENOMIC DNA]</scope>
    <source>
        <strain evidence="3">G4 / LMG 22486</strain>
    </source>
</reference>
<proteinExistence type="predicted"/>
<protein>
    <submittedName>
        <fullName evidence="2">Uncharacterized protein</fullName>
    </submittedName>
</protein>
<evidence type="ECO:0000313" key="2">
    <source>
        <dbReference type="EMBL" id="ABO55107.1"/>
    </source>
</evidence>